<dbReference type="PANTHER" id="PTHR36444">
    <property type="entry name" value="TRANSCRIPTIONAL REGULATOR PROTEIN YOBU-RELATED"/>
    <property type="match status" value="1"/>
</dbReference>
<organism evidence="3 4">
    <name type="scientific">Leptospira stimsonii</name>
    <dbReference type="NCBI Taxonomy" id="2202203"/>
    <lineage>
        <taxon>Bacteria</taxon>
        <taxon>Pseudomonadati</taxon>
        <taxon>Spirochaetota</taxon>
        <taxon>Spirochaetia</taxon>
        <taxon>Leptospirales</taxon>
        <taxon>Leptospiraceae</taxon>
        <taxon>Leptospira</taxon>
    </lineage>
</organism>
<evidence type="ECO:0000256" key="1">
    <source>
        <dbReference type="SAM" id="MobiDB-lite"/>
    </source>
</evidence>
<name>A0A8B3CJN2_9LEPT</name>
<evidence type="ECO:0000313" key="4">
    <source>
        <dbReference type="Proteomes" id="UP000266669"/>
    </source>
</evidence>
<dbReference type="InterPro" id="IPR010499">
    <property type="entry name" value="AraC_E-bd"/>
</dbReference>
<accession>A0A8B3CJN2</accession>
<dbReference type="Gene3D" id="3.20.80.10">
    <property type="entry name" value="Regulatory factor, effector binding domain"/>
    <property type="match status" value="1"/>
</dbReference>
<protein>
    <submittedName>
        <fullName evidence="3">GyrI-like domain-containing protein</fullName>
    </submittedName>
</protein>
<evidence type="ECO:0000313" key="3">
    <source>
        <dbReference type="EMBL" id="RHX83530.1"/>
    </source>
</evidence>
<sequence>MRVHLSLSENKTQELWKNFMVRKSEIRNRIGAEFYSMQIYEDSYFKNFDPAKTFEKWASVEVSDFDSVPVEMETTILPEGLYAVFFYKGSSKDGPKVFQYIFGTWFPDSDFVLDQRPHFELLGEKDRNDDPNSEEEIWIPIRQKK</sequence>
<gene>
    <name evidence="3" type="ORF">DLM78_21280</name>
</gene>
<evidence type="ECO:0000259" key="2">
    <source>
        <dbReference type="SMART" id="SM00871"/>
    </source>
</evidence>
<feature type="domain" description="AraC effector-binding" evidence="2">
    <location>
        <begin position="1"/>
        <end position="142"/>
    </location>
</feature>
<comment type="caution">
    <text evidence="3">The sequence shown here is derived from an EMBL/GenBank/DDBJ whole genome shotgun (WGS) entry which is preliminary data.</text>
</comment>
<dbReference type="InterPro" id="IPR053182">
    <property type="entry name" value="YobU-like_regulator"/>
</dbReference>
<dbReference type="EMBL" id="QHCS01000008">
    <property type="protein sequence ID" value="RHX83530.1"/>
    <property type="molecule type" value="Genomic_DNA"/>
</dbReference>
<reference evidence="4" key="1">
    <citation type="submission" date="2018-05" db="EMBL/GenBank/DDBJ databases">
        <title>Leptospira yasudae sp. nov. and Leptospira stimsonii sp. nov., two pathogenic species of the genus Leptospira isolated from environmental sources.</title>
        <authorList>
            <person name="Casanovas-Massana A."/>
            <person name="Hamond C."/>
            <person name="Santos L.A."/>
            <person name="Hacker K.P."/>
            <person name="Balassiano I."/>
            <person name="Medeiros M.A."/>
            <person name="Reis M.G."/>
            <person name="Ko A.I."/>
            <person name="Wunder E.A."/>
        </authorList>
    </citation>
    <scope>NUCLEOTIDE SEQUENCE [LARGE SCALE GENOMIC DNA]</scope>
    <source>
        <strain evidence="4">AMB6-RJ</strain>
    </source>
</reference>
<dbReference type="Pfam" id="PF06445">
    <property type="entry name" value="GyrI-like"/>
    <property type="match status" value="1"/>
</dbReference>
<dbReference type="InterPro" id="IPR029442">
    <property type="entry name" value="GyrI-like"/>
</dbReference>
<feature type="region of interest" description="Disordered" evidence="1">
    <location>
        <begin position="123"/>
        <end position="145"/>
    </location>
</feature>
<dbReference type="SMART" id="SM00871">
    <property type="entry name" value="AraC_E_bind"/>
    <property type="match status" value="1"/>
</dbReference>
<dbReference type="SUPFAM" id="SSF55136">
    <property type="entry name" value="Probable bacterial effector-binding domain"/>
    <property type="match status" value="1"/>
</dbReference>
<dbReference type="AlphaFoldDB" id="A0A8B3CJN2"/>
<proteinExistence type="predicted"/>
<dbReference type="Proteomes" id="UP000266669">
    <property type="component" value="Unassembled WGS sequence"/>
</dbReference>
<dbReference type="PANTHER" id="PTHR36444:SF2">
    <property type="entry name" value="TRANSCRIPTIONAL REGULATOR PROTEIN YOBU-RELATED"/>
    <property type="match status" value="1"/>
</dbReference>
<dbReference type="InterPro" id="IPR011256">
    <property type="entry name" value="Reg_factor_effector_dom_sf"/>
</dbReference>